<name>W6EMI2_9REOV</name>
<protein>
    <submittedName>
        <fullName evidence="1">NS2</fullName>
    </submittedName>
</protein>
<evidence type="ECO:0000313" key="2">
    <source>
        <dbReference type="Proteomes" id="UP000232618"/>
    </source>
</evidence>
<organism evidence="1 2">
    <name type="scientific">Green River chinook virus</name>
    <dbReference type="NCBI Taxonomy" id="1382300"/>
    <lineage>
        <taxon>Viruses</taxon>
        <taxon>Riboviria</taxon>
        <taxon>Orthornavirae</taxon>
        <taxon>Duplornaviricota</taxon>
        <taxon>Resentoviricetes</taxon>
        <taxon>Reovirales</taxon>
        <taxon>Spinareoviridae</taxon>
        <taxon>Aquareovirus</taxon>
        <taxon>Aquareovirus oncorhynchi</taxon>
    </lineage>
</organism>
<dbReference type="OrthoDB" id="4864at10239"/>
<accession>W6EMI2</accession>
<dbReference type="Proteomes" id="UP000232618">
    <property type="component" value="Genome"/>
</dbReference>
<dbReference type="KEGG" id="vg:37618792"/>
<dbReference type="EMBL" id="KC588383">
    <property type="protein sequence ID" value="AHJ14808.1"/>
    <property type="molecule type" value="Genomic_RNA"/>
</dbReference>
<dbReference type="GeneID" id="37618792"/>
<reference evidence="1 2" key="1">
    <citation type="submission" date="2013-02" db="EMBL/GenBank/DDBJ databases">
        <authorList>
            <person name="Rao S."/>
            <person name="Carner G.R."/>
            <person name="Winton J.R."/>
        </authorList>
    </citation>
    <scope>NUCLEOTIDE SEQUENCE [LARGE SCALE GENOMIC DNA]</scope>
</reference>
<keyword evidence="2" id="KW-1185">Reference proteome</keyword>
<proteinExistence type="predicted"/>
<dbReference type="RefSeq" id="YP_009507742.1">
    <property type="nucleotide sequence ID" value="NC_038627.1"/>
</dbReference>
<sequence length="350" mass="37754">MSSTSATLITQERTERVSRLLELYPTLTVTLRQDTAQRGTIESNYSSSGLNGALRSLNPLAATHNFHAIGYVRPDPEAARAPPLRTLLSAGLDTALNHSCQCDVTPALRDFVKAACPLWFDDILPTSMARIAPLALASRISMAAAGINPVDLSLQHPSPTSTVVAFTSKVLGIFVDLTQKCVSVSSVPAARLIESVDSISAVITNYGYEMRGQVRRDGPTCLSPNDLADRYDMAWISAIVLLIAYQAELDLSAVALAPSDRLAMATHTAAVDVLVRRLQRLSPFSSRIMHLCVAHATNPFRNFDDLVMMWQKPDRFPLPPLTIQLSGSALEVVANGGQLFRIGAVMVGGT</sequence>
<evidence type="ECO:0000313" key="1">
    <source>
        <dbReference type="EMBL" id="AHJ14808.1"/>
    </source>
</evidence>